<name>A0ABS4SAC7_9BACI</name>
<keyword evidence="1" id="KW-0472">Membrane</keyword>
<keyword evidence="3" id="KW-1185">Reference proteome</keyword>
<dbReference type="Proteomes" id="UP001519294">
    <property type="component" value="Unassembled WGS sequence"/>
</dbReference>
<comment type="caution">
    <text evidence="2">The sequence shown here is derived from an EMBL/GenBank/DDBJ whole genome shotgun (WGS) entry which is preliminary data.</text>
</comment>
<feature type="transmembrane region" description="Helical" evidence="1">
    <location>
        <begin position="6"/>
        <end position="28"/>
    </location>
</feature>
<dbReference type="EMBL" id="JAGIKX010000026">
    <property type="protein sequence ID" value="MBP2258463.1"/>
    <property type="molecule type" value="Genomic_DNA"/>
</dbReference>
<gene>
    <name evidence="2" type="ORF">J2Z81_002446</name>
</gene>
<organism evidence="2 3">
    <name type="scientific">Virgibacillus alimentarius</name>
    <dbReference type="NCBI Taxonomy" id="698769"/>
    <lineage>
        <taxon>Bacteria</taxon>
        <taxon>Bacillati</taxon>
        <taxon>Bacillota</taxon>
        <taxon>Bacilli</taxon>
        <taxon>Bacillales</taxon>
        <taxon>Bacillaceae</taxon>
        <taxon>Virgibacillus</taxon>
    </lineage>
</organism>
<dbReference type="RefSeq" id="WP_029266373.1">
    <property type="nucleotide sequence ID" value="NZ_JAGIKX010000026.1"/>
</dbReference>
<evidence type="ECO:0000313" key="2">
    <source>
        <dbReference type="EMBL" id="MBP2258463.1"/>
    </source>
</evidence>
<evidence type="ECO:0000313" key="3">
    <source>
        <dbReference type="Proteomes" id="UP001519294"/>
    </source>
</evidence>
<sequence>MNNMDGSFFGITWLIITALVIISVIIILKNKKKPACSESICMINDRYRRGEITEEEYRTLLKKINE</sequence>
<evidence type="ECO:0000256" key="1">
    <source>
        <dbReference type="SAM" id="Phobius"/>
    </source>
</evidence>
<keyword evidence="1" id="KW-1133">Transmembrane helix</keyword>
<proteinExistence type="predicted"/>
<protein>
    <submittedName>
        <fullName evidence="2">Membrane protein</fullName>
    </submittedName>
</protein>
<reference evidence="2 3" key="1">
    <citation type="submission" date="2021-03" db="EMBL/GenBank/DDBJ databases">
        <title>Genomic Encyclopedia of Type Strains, Phase IV (KMG-IV): sequencing the most valuable type-strain genomes for metagenomic binning, comparative biology and taxonomic classification.</title>
        <authorList>
            <person name="Goeker M."/>
        </authorList>
    </citation>
    <scope>NUCLEOTIDE SEQUENCE [LARGE SCALE GENOMIC DNA]</scope>
    <source>
        <strain evidence="2 3">DSM 25790</strain>
    </source>
</reference>
<keyword evidence="1" id="KW-0812">Transmembrane</keyword>
<accession>A0ABS4SAC7</accession>